<sequence>MDLRSLWKCIFVMVAVSQSFSLGCKWIQHRYKDVSRDSLQLITHMGKEFVINEEQVENIPSPGGVYITNSQVSNISIIYEVLHHINKLYNGNMDSVKWDREKLDRFHNNLHTQTAHLKQCMDKEVIHSSGDHGKENQRIIHYFKKLENYLKRKKNSAHAWEIIRTQVWKHLQRLDLITASLRRPRNTSHV</sequence>
<reference evidence="10" key="1">
    <citation type="submission" date="2018-07" db="EMBL/GenBank/DDBJ databases">
        <title>Identification and characterization of a type I interferon and type II interferon in Dabry's strugeon.</title>
        <authorList>
            <person name="Luo K."/>
        </authorList>
    </citation>
    <scope>NUCLEOTIDE SEQUENCE</scope>
    <source>
        <strain evidence="10">E6</strain>
    </source>
</reference>
<comment type="similarity">
    <text evidence="2 8">Belongs to the alpha/beta interferon family.</text>
</comment>
<evidence type="ECO:0000256" key="4">
    <source>
        <dbReference type="ARBA" id="ARBA00022525"/>
    </source>
</evidence>
<evidence type="ECO:0000256" key="6">
    <source>
        <dbReference type="ARBA" id="ARBA00023118"/>
    </source>
</evidence>
<dbReference type="EMBL" id="MH645440">
    <property type="protein sequence ID" value="QBC17799.1"/>
    <property type="molecule type" value="mRNA"/>
</dbReference>
<dbReference type="AlphaFoldDB" id="A0A481RMS0"/>
<protein>
    <submittedName>
        <fullName evidence="10">IFNe3</fullName>
    </submittedName>
</protein>
<dbReference type="InterPro" id="IPR000471">
    <property type="entry name" value="Interferon_alpha/beta/delta"/>
</dbReference>
<keyword evidence="7" id="KW-1015">Disulfide bond</keyword>
<dbReference type="SUPFAM" id="SSF47266">
    <property type="entry name" value="4-helical cytokines"/>
    <property type="match status" value="1"/>
</dbReference>
<comment type="subcellular location">
    <subcellularLocation>
        <location evidence="1">Secreted</location>
    </subcellularLocation>
</comment>
<keyword evidence="4" id="KW-0964">Secreted</keyword>
<dbReference type="PRINTS" id="PR00266">
    <property type="entry name" value="INTERFERONAB"/>
</dbReference>
<dbReference type="PANTHER" id="PTHR11691">
    <property type="entry name" value="TYPE I INTERFERON"/>
    <property type="match status" value="1"/>
</dbReference>
<dbReference type="Gene3D" id="1.20.1250.10">
    <property type="match status" value="1"/>
</dbReference>
<feature type="signal peptide" evidence="9">
    <location>
        <begin position="1"/>
        <end position="17"/>
    </location>
</feature>
<dbReference type="PROSITE" id="PS51257">
    <property type="entry name" value="PROKAR_LIPOPROTEIN"/>
    <property type="match status" value="1"/>
</dbReference>
<evidence type="ECO:0000256" key="3">
    <source>
        <dbReference type="ARBA" id="ARBA00022514"/>
    </source>
</evidence>
<name>A0A481RMS0_ACIDA</name>
<dbReference type="PANTHER" id="PTHR11691:SF73">
    <property type="entry name" value="INTERFERON BETA"/>
    <property type="match status" value="1"/>
</dbReference>
<dbReference type="GO" id="GO:0051607">
    <property type="term" value="P:defense response to virus"/>
    <property type="evidence" value="ECO:0007669"/>
    <property type="project" value="UniProtKB-KW"/>
</dbReference>
<organism evidence="10">
    <name type="scientific">Acipenser dabryanus</name>
    <name type="common">Yangtze sturgeon</name>
    <name type="synonym">Dabry's sturgeon</name>
    <dbReference type="NCBI Taxonomy" id="62061"/>
    <lineage>
        <taxon>Eukaryota</taxon>
        <taxon>Metazoa</taxon>
        <taxon>Chordata</taxon>
        <taxon>Craniata</taxon>
        <taxon>Vertebrata</taxon>
        <taxon>Euteleostomi</taxon>
        <taxon>Actinopterygii</taxon>
        <taxon>Chondrostei</taxon>
        <taxon>Acipenseriformes</taxon>
        <taxon>Acipenseridae</taxon>
        <taxon>Acipenser</taxon>
    </lineage>
</organism>
<dbReference type="GO" id="GO:0005126">
    <property type="term" value="F:cytokine receptor binding"/>
    <property type="evidence" value="ECO:0007669"/>
    <property type="project" value="InterPro"/>
</dbReference>
<dbReference type="GO" id="GO:0006955">
    <property type="term" value="P:immune response"/>
    <property type="evidence" value="ECO:0007669"/>
    <property type="project" value="UniProtKB-ARBA"/>
</dbReference>
<evidence type="ECO:0000256" key="2">
    <source>
        <dbReference type="ARBA" id="ARBA00011033"/>
    </source>
</evidence>
<keyword evidence="5 9" id="KW-0732">Signal</keyword>
<evidence type="ECO:0000313" key="10">
    <source>
        <dbReference type="EMBL" id="QBC17799.1"/>
    </source>
</evidence>
<evidence type="ECO:0000256" key="1">
    <source>
        <dbReference type="ARBA" id="ARBA00004613"/>
    </source>
</evidence>
<evidence type="ECO:0000256" key="8">
    <source>
        <dbReference type="RuleBase" id="RU000436"/>
    </source>
</evidence>
<dbReference type="GO" id="GO:0005615">
    <property type="term" value="C:extracellular space"/>
    <property type="evidence" value="ECO:0007669"/>
    <property type="project" value="UniProtKB-KW"/>
</dbReference>
<proteinExistence type="evidence at transcript level"/>
<evidence type="ECO:0000256" key="9">
    <source>
        <dbReference type="SAM" id="SignalP"/>
    </source>
</evidence>
<keyword evidence="6 8" id="KW-0051">Antiviral defense</keyword>
<evidence type="ECO:0000256" key="5">
    <source>
        <dbReference type="ARBA" id="ARBA00022729"/>
    </source>
</evidence>
<dbReference type="SMART" id="SM00076">
    <property type="entry name" value="IFabd"/>
    <property type="match status" value="1"/>
</dbReference>
<accession>A0A481RMS0</accession>
<keyword evidence="3 8" id="KW-0202">Cytokine</keyword>
<dbReference type="GO" id="GO:0005125">
    <property type="term" value="F:cytokine activity"/>
    <property type="evidence" value="ECO:0007669"/>
    <property type="project" value="UniProtKB-KW"/>
</dbReference>
<evidence type="ECO:0000256" key="7">
    <source>
        <dbReference type="ARBA" id="ARBA00023157"/>
    </source>
</evidence>
<feature type="chain" id="PRO_5019755758" evidence="9">
    <location>
        <begin position="18"/>
        <end position="190"/>
    </location>
</feature>
<dbReference type="InterPro" id="IPR009079">
    <property type="entry name" value="4_helix_cytokine-like_core"/>
</dbReference>
<dbReference type="Pfam" id="PF00143">
    <property type="entry name" value="Interferon"/>
    <property type="match status" value="1"/>
</dbReference>